<keyword evidence="9" id="KW-1185">Reference proteome</keyword>
<feature type="binding site" evidence="5">
    <location>
        <position position="550"/>
    </location>
    <ligand>
        <name>S-adenosyl-L-methionine</name>
        <dbReference type="ChEBI" id="CHEBI:59789"/>
    </ligand>
</feature>
<dbReference type="InterPro" id="IPR015947">
    <property type="entry name" value="PUA-like_sf"/>
</dbReference>
<feature type="compositionally biased region" description="Acidic residues" evidence="6">
    <location>
        <begin position="254"/>
        <end position="265"/>
    </location>
</feature>
<feature type="binding site" evidence="5">
    <location>
        <position position="578"/>
    </location>
    <ligand>
        <name>S-adenosyl-L-methionine</name>
        <dbReference type="ChEBI" id="CHEBI:59789"/>
    </ligand>
</feature>
<feature type="compositionally biased region" description="Low complexity" evidence="6">
    <location>
        <begin position="232"/>
        <end position="253"/>
    </location>
</feature>
<dbReference type="Pfam" id="PF01189">
    <property type="entry name" value="Methyltr_RsmB-F"/>
    <property type="match status" value="2"/>
</dbReference>
<dbReference type="GO" id="GO:0003723">
    <property type="term" value="F:RNA binding"/>
    <property type="evidence" value="ECO:0007669"/>
    <property type="project" value="UniProtKB-UniRule"/>
</dbReference>
<feature type="compositionally biased region" description="Basic and acidic residues" evidence="6">
    <location>
        <begin position="65"/>
        <end position="78"/>
    </location>
</feature>
<accession>A0A835W6J0</accession>
<dbReference type="PANTHER" id="PTHR22807">
    <property type="entry name" value="NOP2 YEAST -RELATED NOL1/NOP2/FMU SUN DOMAIN-CONTAINING"/>
    <property type="match status" value="1"/>
</dbReference>
<feature type="compositionally biased region" description="Low complexity" evidence="6">
    <location>
        <begin position="614"/>
        <end position="631"/>
    </location>
</feature>
<dbReference type="InterPro" id="IPR036974">
    <property type="entry name" value="PUA_sf"/>
</dbReference>
<evidence type="ECO:0000256" key="3">
    <source>
        <dbReference type="ARBA" id="ARBA00022691"/>
    </source>
</evidence>
<feature type="active site" description="Nucleophile" evidence="5">
    <location>
        <position position="703"/>
    </location>
</feature>
<dbReference type="PRINTS" id="PR02008">
    <property type="entry name" value="RCMTFAMILY"/>
</dbReference>
<feature type="compositionally biased region" description="Low complexity" evidence="6">
    <location>
        <begin position="292"/>
        <end position="323"/>
    </location>
</feature>
<comment type="caution">
    <text evidence="8">The sequence shown here is derived from an EMBL/GenBank/DDBJ whole genome shotgun (WGS) entry which is preliminary data.</text>
</comment>
<proteinExistence type="inferred from homology"/>
<dbReference type="EMBL" id="JAEHOD010000036">
    <property type="protein sequence ID" value="KAG2441250.1"/>
    <property type="molecule type" value="Genomic_DNA"/>
</dbReference>
<dbReference type="PROSITE" id="PS51686">
    <property type="entry name" value="SAM_MT_RSMB_NOP"/>
    <property type="match status" value="1"/>
</dbReference>
<dbReference type="GO" id="GO:0001510">
    <property type="term" value="P:RNA methylation"/>
    <property type="evidence" value="ECO:0007669"/>
    <property type="project" value="InterPro"/>
</dbReference>
<feature type="region of interest" description="Disordered" evidence="6">
    <location>
        <begin position="761"/>
        <end position="836"/>
    </location>
</feature>
<dbReference type="GO" id="GO:0008173">
    <property type="term" value="F:RNA methyltransferase activity"/>
    <property type="evidence" value="ECO:0007669"/>
    <property type="project" value="InterPro"/>
</dbReference>
<feature type="compositionally biased region" description="Acidic residues" evidence="6">
    <location>
        <begin position="824"/>
        <end position="833"/>
    </location>
</feature>
<comment type="similarity">
    <text evidence="5">Belongs to the class I-like SAM-binding methyltransferase superfamily. RsmB/NOP family.</text>
</comment>
<evidence type="ECO:0000313" key="9">
    <source>
        <dbReference type="Proteomes" id="UP000613740"/>
    </source>
</evidence>
<evidence type="ECO:0000256" key="6">
    <source>
        <dbReference type="SAM" id="MobiDB-lite"/>
    </source>
</evidence>
<feature type="compositionally biased region" description="Polar residues" evidence="6">
    <location>
        <begin position="795"/>
        <end position="806"/>
    </location>
</feature>
<feature type="compositionally biased region" description="Basic residues" evidence="6">
    <location>
        <begin position="324"/>
        <end position="335"/>
    </location>
</feature>
<evidence type="ECO:0000256" key="5">
    <source>
        <dbReference type="PROSITE-ProRule" id="PRU01023"/>
    </source>
</evidence>
<sequence length="846" mass="86454">MPSCGGRGTAPSVRWDPEVATYFSACFGASRLAAMSSALARPGLTPSLRVNTLTSRPQDVVRRLTDMQEQSEREESERRRRLASVVSPPAGSELAPAEVSTTITVASAMQTAVVEGDAAAASGGGSDDGWRRPAPRRHRLLRDAVILSGRGPREVSYTQGMKEAVVNRFAAEAVLKGAHVYAPGLLAASPGIVEGDWVAVSAALERPAPQLGWGRQRQRQQQQPAGNSSSCGSSTAAGAGTAAAGGAVVATAEEGPEEGPEEGAEEGVPSAALTDADALATAADAAEAGLDADADPVGWSGSSSSDVVGSSSTEGGSSSGSSSKGRKSKSARRRLVVGIARGTPVGPDGRVELAWAKQLQRRPGAEGRGREVGSSTASNGVSSSSTDGPIAFAGSVTASTGAPSATAAEAEAAGDVADEEHCYSRPAERLYLGVARAAGGRRALFRSSTGLVLQMQDRLYDVPSCNGLLRGEVMLQALPSIAAVAALTGSSSTSCSSSSSSSSSSSTGSSSPAELPRGARVLDMCAAPGGKSTALAAAVAAVGGRVVALDRTHNKIREITSLAADLGVTPWLEAYKHDATQVVAAAVAHDGAAVARDHAAVAAPVNTEAAAAAADGQAAASAPDAADAATPPLGPPLGPPPYPPATFDAVLLDPPCSALGLRPRLLHSWTLPQLRALAAYQRSLIVAAVAALRPGGTLVYCTCTVSPPENEANVAWALDRYAGVLQLESAQPLLGLPGLTGADPVTGERWLRPEEAEMVQRFDPGLLLPGRRMRQQQGKEEEGGARSQEAGTEGRQAQQLAPSSDTCAAGAEEAAAEEQQQQQQEEEEEEGDDVMGFFIARFRKVR</sequence>
<feature type="region of interest" description="Disordered" evidence="6">
    <location>
        <begin position="65"/>
        <end position="97"/>
    </location>
</feature>
<feature type="region of interest" description="Disordered" evidence="6">
    <location>
        <begin position="493"/>
        <end position="515"/>
    </location>
</feature>
<reference evidence="8" key="1">
    <citation type="journal article" date="2020" name="bioRxiv">
        <title>Comparative genomics of Chlamydomonas.</title>
        <authorList>
            <person name="Craig R.J."/>
            <person name="Hasan A.R."/>
            <person name="Ness R.W."/>
            <person name="Keightley P.D."/>
        </authorList>
    </citation>
    <scope>NUCLEOTIDE SEQUENCE</scope>
    <source>
        <strain evidence="8">CCAP 11/173</strain>
    </source>
</reference>
<feature type="compositionally biased region" description="Low complexity" evidence="6">
    <location>
        <begin position="808"/>
        <end position="823"/>
    </location>
</feature>
<feature type="region of interest" description="Disordered" evidence="6">
    <location>
        <begin position="614"/>
        <end position="640"/>
    </location>
</feature>
<keyword evidence="2 5" id="KW-0808">Transferase</keyword>
<keyword evidence="1 5" id="KW-0489">Methyltransferase</keyword>
<dbReference type="Gene3D" id="3.40.50.150">
    <property type="entry name" value="Vaccinia Virus protein VP39"/>
    <property type="match status" value="1"/>
</dbReference>
<feature type="binding site" evidence="5">
    <location>
        <position position="653"/>
    </location>
    <ligand>
        <name>S-adenosyl-L-methionine</name>
        <dbReference type="ChEBI" id="CHEBI:59789"/>
    </ligand>
</feature>
<dbReference type="SUPFAM" id="SSF53335">
    <property type="entry name" value="S-adenosyl-L-methionine-dependent methyltransferases"/>
    <property type="match status" value="1"/>
</dbReference>
<dbReference type="AlphaFoldDB" id="A0A835W6J0"/>
<dbReference type="OrthoDB" id="260824at2759"/>
<feature type="domain" description="SAM-dependent MTase RsmB/NOP-type" evidence="7">
    <location>
        <begin position="518"/>
        <end position="845"/>
    </location>
</feature>
<evidence type="ECO:0000259" key="7">
    <source>
        <dbReference type="PROSITE" id="PS51686"/>
    </source>
</evidence>
<feature type="region of interest" description="Disordered" evidence="6">
    <location>
        <begin position="117"/>
        <end position="136"/>
    </location>
</feature>
<protein>
    <recommendedName>
        <fullName evidence="7">SAM-dependent MTase RsmB/NOP-type domain-containing protein</fullName>
    </recommendedName>
</protein>
<keyword evidence="4 5" id="KW-0694">RNA-binding</keyword>
<dbReference type="InterPro" id="IPR001678">
    <property type="entry name" value="MeTrfase_RsmB-F_NOP2_dom"/>
</dbReference>
<feature type="compositionally biased region" description="Low complexity" evidence="6">
    <location>
        <begin position="372"/>
        <end position="386"/>
    </location>
</feature>
<gene>
    <name evidence="8" type="ORF">HYH02_010093</name>
</gene>
<dbReference type="SUPFAM" id="SSF88697">
    <property type="entry name" value="PUA domain-like"/>
    <property type="match status" value="1"/>
</dbReference>
<evidence type="ECO:0000256" key="1">
    <source>
        <dbReference type="ARBA" id="ARBA00022603"/>
    </source>
</evidence>
<evidence type="ECO:0000256" key="4">
    <source>
        <dbReference type="ARBA" id="ARBA00022884"/>
    </source>
</evidence>
<dbReference type="InterPro" id="IPR049560">
    <property type="entry name" value="MeTrfase_RsmB-F_NOP2_cat"/>
</dbReference>
<dbReference type="Pfam" id="PF01472">
    <property type="entry name" value="PUA"/>
    <property type="match status" value="1"/>
</dbReference>
<evidence type="ECO:0000256" key="2">
    <source>
        <dbReference type="ARBA" id="ARBA00022679"/>
    </source>
</evidence>
<keyword evidence="3 5" id="KW-0949">S-adenosyl-L-methionine</keyword>
<dbReference type="Proteomes" id="UP000613740">
    <property type="component" value="Unassembled WGS sequence"/>
</dbReference>
<dbReference type="InterPro" id="IPR023267">
    <property type="entry name" value="RCMT"/>
</dbReference>
<feature type="region of interest" description="Disordered" evidence="6">
    <location>
        <begin position="360"/>
        <end position="395"/>
    </location>
</feature>
<organism evidence="8 9">
    <name type="scientific">Chlamydomonas schloesseri</name>
    <dbReference type="NCBI Taxonomy" id="2026947"/>
    <lineage>
        <taxon>Eukaryota</taxon>
        <taxon>Viridiplantae</taxon>
        <taxon>Chlorophyta</taxon>
        <taxon>core chlorophytes</taxon>
        <taxon>Chlorophyceae</taxon>
        <taxon>CS clade</taxon>
        <taxon>Chlamydomonadales</taxon>
        <taxon>Chlamydomonadaceae</taxon>
        <taxon>Chlamydomonas</taxon>
    </lineage>
</organism>
<name>A0A835W6J0_9CHLO</name>
<feature type="binding site" evidence="5">
    <location>
        <begin position="525"/>
        <end position="531"/>
    </location>
    <ligand>
        <name>S-adenosyl-L-methionine</name>
        <dbReference type="ChEBI" id="CHEBI:59789"/>
    </ligand>
</feature>
<feature type="region of interest" description="Disordered" evidence="6">
    <location>
        <begin position="292"/>
        <end position="348"/>
    </location>
</feature>
<dbReference type="Gene3D" id="2.30.130.10">
    <property type="entry name" value="PUA domain"/>
    <property type="match status" value="1"/>
</dbReference>
<feature type="compositionally biased region" description="Low complexity" evidence="6">
    <location>
        <begin position="493"/>
        <end position="511"/>
    </location>
</feature>
<dbReference type="InterPro" id="IPR029063">
    <property type="entry name" value="SAM-dependent_MTases_sf"/>
</dbReference>
<dbReference type="InterPro" id="IPR002478">
    <property type="entry name" value="PUA"/>
</dbReference>
<feature type="region of interest" description="Disordered" evidence="6">
    <location>
        <begin position="210"/>
        <end position="269"/>
    </location>
</feature>
<evidence type="ECO:0000313" key="8">
    <source>
        <dbReference type="EMBL" id="KAG2441250.1"/>
    </source>
</evidence>
<dbReference type="PANTHER" id="PTHR22807:SF34">
    <property type="entry name" value="TRNA (CYTOSINE(72)-C(5))-METHYLTRANSFERASE NSUN6"/>
    <property type="match status" value="1"/>
</dbReference>
<dbReference type="PROSITE" id="PS50890">
    <property type="entry name" value="PUA"/>
    <property type="match status" value="1"/>
</dbReference>